<keyword evidence="2" id="KW-1185">Reference proteome</keyword>
<accession>A0ABS5RYJ5</accession>
<proteinExistence type="predicted"/>
<sequence length="258" mass="28278">MAPSSVSTSKAEKRPPARLRIGTAGWSVPKDISDQFPAEGTHLQRYVARFNAAEINSSFYRPHRRTTYQRWAASVPEDFRFSVKLPKTISHDPSAEDQEALIARFADEVQGLGEKLGVLLVQFPPKHAFNSTAADTLFGRLKTALPCLIACEPRHASWFTPAANDCLFHHQIARVAADPAPVDGADQPGGWPGLRYYRLHGSPVIYRSSYPTKRLAGLLETLLAETKAGTEAWCIFDNTASFAATSNALTLAGLAEQE</sequence>
<dbReference type="EMBL" id="JAFMNX010000004">
    <property type="protein sequence ID" value="MBS9722118.1"/>
    <property type="molecule type" value="Genomic_DNA"/>
</dbReference>
<evidence type="ECO:0000313" key="2">
    <source>
        <dbReference type="Proteomes" id="UP001297272"/>
    </source>
</evidence>
<dbReference type="Proteomes" id="UP001297272">
    <property type="component" value="Unassembled WGS sequence"/>
</dbReference>
<dbReference type="RefSeq" id="WP_213985766.1">
    <property type="nucleotide sequence ID" value="NZ_JAFMNX010000004.1"/>
</dbReference>
<reference evidence="1 2" key="1">
    <citation type="submission" date="2021-03" db="EMBL/GenBank/DDBJ databases">
        <title>Tianweitania aestuarii sp. nov., isolated from a tidal flat.</title>
        <authorList>
            <person name="Park S."/>
            <person name="Yoon J.-H."/>
        </authorList>
    </citation>
    <scope>NUCLEOTIDE SEQUENCE [LARGE SCALE GENOMIC DNA]</scope>
    <source>
        <strain evidence="1 2">BSSL-BM11</strain>
    </source>
</reference>
<dbReference type="Pfam" id="PF01904">
    <property type="entry name" value="DUF72"/>
    <property type="match status" value="1"/>
</dbReference>
<dbReference type="PANTHER" id="PTHR30348">
    <property type="entry name" value="UNCHARACTERIZED PROTEIN YECE"/>
    <property type="match status" value="1"/>
</dbReference>
<protein>
    <submittedName>
        <fullName evidence="1">DUF72 domain-containing protein</fullName>
    </submittedName>
</protein>
<name>A0ABS5RYJ5_9HYPH</name>
<evidence type="ECO:0000313" key="1">
    <source>
        <dbReference type="EMBL" id="MBS9722118.1"/>
    </source>
</evidence>
<dbReference type="SUPFAM" id="SSF117396">
    <property type="entry name" value="TM1631-like"/>
    <property type="match status" value="1"/>
</dbReference>
<gene>
    <name evidence="1" type="ORF">JYU29_15600</name>
</gene>
<dbReference type="InterPro" id="IPR036520">
    <property type="entry name" value="UPF0759_sf"/>
</dbReference>
<dbReference type="PANTHER" id="PTHR30348:SF14">
    <property type="entry name" value="BLR8050 PROTEIN"/>
    <property type="match status" value="1"/>
</dbReference>
<dbReference type="Gene3D" id="3.20.20.410">
    <property type="entry name" value="Protein of unknown function UPF0759"/>
    <property type="match status" value="1"/>
</dbReference>
<comment type="caution">
    <text evidence="1">The sequence shown here is derived from an EMBL/GenBank/DDBJ whole genome shotgun (WGS) entry which is preliminary data.</text>
</comment>
<organism evidence="1 2">
    <name type="scientific">Tianweitania aestuarii</name>
    <dbReference type="NCBI Taxonomy" id="2814886"/>
    <lineage>
        <taxon>Bacteria</taxon>
        <taxon>Pseudomonadati</taxon>
        <taxon>Pseudomonadota</taxon>
        <taxon>Alphaproteobacteria</taxon>
        <taxon>Hyphomicrobiales</taxon>
        <taxon>Phyllobacteriaceae</taxon>
        <taxon>Tianweitania</taxon>
    </lineage>
</organism>
<dbReference type="InterPro" id="IPR002763">
    <property type="entry name" value="DUF72"/>
</dbReference>